<dbReference type="InterPro" id="IPR011335">
    <property type="entry name" value="Restrct_endonuc-II-like"/>
</dbReference>
<comment type="caution">
    <text evidence="2">The sequence shown here is derived from an EMBL/GenBank/DDBJ whole genome shotgun (WGS) entry which is preliminary data.</text>
</comment>
<keyword evidence="2" id="KW-0378">Hydrolase</keyword>
<dbReference type="InterPro" id="IPR052906">
    <property type="entry name" value="Type_IV_Methyl-Rstrct_Enzyme"/>
</dbReference>
<dbReference type="Proteomes" id="UP000660380">
    <property type="component" value="Unassembled WGS sequence"/>
</dbReference>
<reference evidence="2 3" key="1">
    <citation type="journal article" date="2020" name="ISME J.">
        <title>Comparative genomics reveals insights into cyanobacterial evolution and habitat adaptation.</title>
        <authorList>
            <person name="Chen M.Y."/>
            <person name="Teng W.K."/>
            <person name="Zhao L."/>
            <person name="Hu C.X."/>
            <person name="Zhou Y.K."/>
            <person name="Han B.P."/>
            <person name="Song L.R."/>
            <person name="Shu W.S."/>
        </authorList>
    </citation>
    <scope>NUCLEOTIDE SEQUENCE [LARGE SCALE GENOMIC DNA]</scope>
    <source>
        <strain evidence="2 3">FACHB-248</strain>
    </source>
</reference>
<organism evidence="2 3">
    <name type="scientific">Scytonema hofmannii FACHB-248</name>
    <dbReference type="NCBI Taxonomy" id="1842502"/>
    <lineage>
        <taxon>Bacteria</taxon>
        <taxon>Bacillati</taxon>
        <taxon>Cyanobacteriota</taxon>
        <taxon>Cyanophyceae</taxon>
        <taxon>Nostocales</taxon>
        <taxon>Scytonemataceae</taxon>
        <taxon>Scytonema</taxon>
    </lineage>
</organism>
<dbReference type="Pfam" id="PF04471">
    <property type="entry name" value="Mrr_cat"/>
    <property type="match status" value="1"/>
</dbReference>
<dbReference type="PANTHER" id="PTHR30015">
    <property type="entry name" value="MRR RESTRICTION SYSTEM PROTEIN"/>
    <property type="match status" value="1"/>
</dbReference>
<dbReference type="GO" id="GO:0004519">
    <property type="term" value="F:endonuclease activity"/>
    <property type="evidence" value="ECO:0007669"/>
    <property type="project" value="UniProtKB-KW"/>
</dbReference>
<dbReference type="PANTHER" id="PTHR30015:SF6">
    <property type="entry name" value="SLL1429 PROTEIN"/>
    <property type="match status" value="1"/>
</dbReference>
<gene>
    <name evidence="2" type="ORF">H6G81_01980</name>
</gene>
<keyword evidence="2" id="KW-0255">Endonuclease</keyword>
<keyword evidence="2" id="KW-0540">Nuclease</keyword>
<dbReference type="Gene3D" id="3.40.1350.10">
    <property type="match status" value="1"/>
</dbReference>
<accession>A0ABR8GIX1</accession>
<evidence type="ECO:0000313" key="2">
    <source>
        <dbReference type="EMBL" id="MBD2603326.1"/>
    </source>
</evidence>
<protein>
    <submittedName>
        <fullName evidence="2">Restriction endonuclease</fullName>
    </submittedName>
</protein>
<keyword evidence="3" id="KW-1185">Reference proteome</keyword>
<sequence>MIPIILGAVALAGAAIYGVSEAIKEEEKRKQEEEKRILASGIYEVDQMSGKEFEKLLSLLFRKTGYEVSLTPDTQDYGADLILYKNGLKTVVQAKRSKNPVSVKAVQEVASAVRHYKANKAIVVTNNRFTKNAFNLAYSNEVQLWDRNKLIKFMLDSKNI</sequence>
<feature type="domain" description="Restriction endonuclease type IV Mrr" evidence="1">
    <location>
        <begin position="46"/>
        <end position="154"/>
    </location>
</feature>
<dbReference type="EMBL" id="JACJTA010000003">
    <property type="protein sequence ID" value="MBD2603326.1"/>
    <property type="molecule type" value="Genomic_DNA"/>
</dbReference>
<evidence type="ECO:0000259" key="1">
    <source>
        <dbReference type="Pfam" id="PF04471"/>
    </source>
</evidence>
<proteinExistence type="predicted"/>
<dbReference type="InterPro" id="IPR011856">
    <property type="entry name" value="tRNA_endonuc-like_dom_sf"/>
</dbReference>
<name>A0ABR8GIX1_9CYAN</name>
<dbReference type="RefSeq" id="WP_029632286.1">
    <property type="nucleotide sequence ID" value="NZ_JACJTA010000003.1"/>
</dbReference>
<dbReference type="SUPFAM" id="SSF52980">
    <property type="entry name" value="Restriction endonuclease-like"/>
    <property type="match status" value="1"/>
</dbReference>
<dbReference type="InterPro" id="IPR007560">
    <property type="entry name" value="Restrct_endonuc_IV_Mrr"/>
</dbReference>
<evidence type="ECO:0000313" key="3">
    <source>
        <dbReference type="Proteomes" id="UP000660380"/>
    </source>
</evidence>